<dbReference type="AlphaFoldDB" id="U5EJI0"/>
<dbReference type="Gene3D" id="3.40.50.1820">
    <property type="entry name" value="alpha/beta hydrolase"/>
    <property type="match status" value="1"/>
</dbReference>
<evidence type="ECO:0000313" key="1">
    <source>
        <dbReference type="EMBL" id="GAD85279.1"/>
    </source>
</evidence>
<name>U5EJI0_NOCAS</name>
<dbReference type="STRING" id="1824.SAMN05444423_105401"/>
<reference evidence="1 2" key="1">
    <citation type="journal article" date="2014" name="BMC Genomics">
        <title>Genome based analysis of type-I polyketide synthase and nonribosomal peptide synthetase gene clusters in seven strains of five representative Nocardia species.</title>
        <authorList>
            <person name="Komaki H."/>
            <person name="Ichikawa N."/>
            <person name="Hosoyama A."/>
            <person name="Takahashi-Nakaguchi A."/>
            <person name="Matsuzawa T."/>
            <person name="Suzuki K."/>
            <person name="Fujita N."/>
            <person name="Gonoi T."/>
        </authorList>
    </citation>
    <scope>NUCLEOTIDE SEQUENCE [LARGE SCALE GENOMIC DNA]</scope>
    <source>
        <strain evidence="1 2">NBRC 15531</strain>
    </source>
</reference>
<dbReference type="InterPro" id="IPR029058">
    <property type="entry name" value="AB_hydrolase_fold"/>
</dbReference>
<proteinExistence type="predicted"/>
<evidence type="ECO:0000313" key="2">
    <source>
        <dbReference type="Proteomes" id="UP000017048"/>
    </source>
</evidence>
<sequence length="252" mass="25959">MLIGGAIPGSAVAEPGDQGCVRSSVPVVILAGGGLSGGAQAFEPLRAALAGAGRCAYYVPYGVVADVNGVRSVADSAREIAPVLDRIRATTGSDRVDIVAHSLGALVTHYYAKFLGGARQLAHVALIAPVSKGTELGELVPGGVSGLDRELPGSRVVVAGVTAPIPSLRDVVVGSDVLEDLHRGGLTQPGVRYCVLASRGEVWNTPIETAQFIDEPGVTNQVFEDVFPGVESDHNDMVLRAETVSWLEGCLG</sequence>
<gene>
    <name evidence="1" type="primary">lip</name>
    <name evidence="1" type="ORF">NCAST_30_00490</name>
</gene>
<dbReference type="SUPFAM" id="SSF53474">
    <property type="entry name" value="alpha/beta-Hydrolases"/>
    <property type="match status" value="1"/>
</dbReference>
<protein>
    <submittedName>
        <fullName evidence="1">Triacylglycerol lipase</fullName>
    </submittedName>
</protein>
<dbReference type="EMBL" id="BAFO02000030">
    <property type="protein sequence ID" value="GAD85279.1"/>
    <property type="molecule type" value="Genomic_DNA"/>
</dbReference>
<comment type="caution">
    <text evidence="1">The sequence shown here is derived from an EMBL/GenBank/DDBJ whole genome shotgun (WGS) entry which is preliminary data.</text>
</comment>
<organism evidence="1 2">
    <name type="scientific">Nocardia asteroides NBRC 15531</name>
    <dbReference type="NCBI Taxonomy" id="1110697"/>
    <lineage>
        <taxon>Bacteria</taxon>
        <taxon>Bacillati</taxon>
        <taxon>Actinomycetota</taxon>
        <taxon>Actinomycetes</taxon>
        <taxon>Mycobacteriales</taxon>
        <taxon>Nocardiaceae</taxon>
        <taxon>Nocardia</taxon>
    </lineage>
</organism>
<accession>U5EJI0</accession>
<dbReference type="eggNOG" id="COG1075">
    <property type="taxonomic scope" value="Bacteria"/>
</dbReference>
<keyword evidence="2" id="KW-1185">Reference proteome</keyword>
<dbReference type="Proteomes" id="UP000017048">
    <property type="component" value="Unassembled WGS sequence"/>
</dbReference>